<evidence type="ECO:0000313" key="1">
    <source>
        <dbReference type="EMBL" id="PRP99342.1"/>
    </source>
</evidence>
<dbReference type="RefSeq" id="WP_106093229.1">
    <property type="nucleotide sequence ID" value="NZ_PVNL01000121.1"/>
</dbReference>
<organism evidence="1 2">
    <name type="scientific">Enhygromyxa salina</name>
    <dbReference type="NCBI Taxonomy" id="215803"/>
    <lineage>
        <taxon>Bacteria</taxon>
        <taxon>Pseudomonadati</taxon>
        <taxon>Myxococcota</taxon>
        <taxon>Polyangia</taxon>
        <taxon>Nannocystales</taxon>
        <taxon>Nannocystaceae</taxon>
        <taxon>Enhygromyxa</taxon>
    </lineage>
</organism>
<dbReference type="EMBL" id="PVNL01000121">
    <property type="protein sequence ID" value="PRP99342.1"/>
    <property type="molecule type" value="Genomic_DNA"/>
</dbReference>
<gene>
    <name evidence="1" type="ORF">ENSA7_63840</name>
</gene>
<dbReference type="Proteomes" id="UP000238823">
    <property type="component" value="Unassembled WGS sequence"/>
</dbReference>
<accession>A0A2S9Y2K2</accession>
<proteinExistence type="predicted"/>
<reference evidence="1 2" key="1">
    <citation type="submission" date="2018-03" db="EMBL/GenBank/DDBJ databases">
        <title>Draft Genome Sequences of the Obligatory Marine Myxobacteria Enhygromyxa salina SWB007.</title>
        <authorList>
            <person name="Poehlein A."/>
            <person name="Moghaddam J.A."/>
            <person name="Harms H."/>
            <person name="Alanjari M."/>
            <person name="Koenig G.M."/>
            <person name="Daniel R."/>
            <person name="Schaeberle T.F."/>
        </authorList>
    </citation>
    <scope>NUCLEOTIDE SEQUENCE [LARGE SCALE GENOMIC DNA]</scope>
    <source>
        <strain evidence="1 2">SWB007</strain>
    </source>
</reference>
<name>A0A2S9Y2K2_9BACT</name>
<sequence length="234" mass="24662">MIALALALDLLGEPRVLAELTSGRVPSLWATLSLGYLGIGAAMAWHLGRRGHGLGTATSALACWPLLLGLVGRPPPPTSELSLARPTFAGPNHARIDGCMATLRQGLQEDFDGPAGARLIDAAQLAKLAHSLHRADHRIARVDRLLHETQAQGSGRVELDPTLLAALGNLRGARDHAHAELEAVLSGLLSLRVQLGLFALAGESEPVRERLAELEARVAALAELSSVELAQVQS</sequence>
<dbReference type="AlphaFoldDB" id="A0A2S9Y2K2"/>
<evidence type="ECO:0000313" key="2">
    <source>
        <dbReference type="Proteomes" id="UP000238823"/>
    </source>
</evidence>
<comment type="caution">
    <text evidence="1">The sequence shown here is derived from an EMBL/GenBank/DDBJ whole genome shotgun (WGS) entry which is preliminary data.</text>
</comment>
<dbReference type="OrthoDB" id="9838418at2"/>
<protein>
    <submittedName>
        <fullName evidence="1">Uncharacterized protein</fullName>
    </submittedName>
</protein>